<name>A0A212KKZ3_9PROT</name>
<dbReference type="EMBL" id="FLUO01000002">
    <property type="protein sequence ID" value="SBW12327.1"/>
    <property type="molecule type" value="Genomic_DNA"/>
</dbReference>
<keyword evidence="1" id="KW-1133">Transmembrane helix</keyword>
<sequence>MRWIGNWISGGIGAALGLLGLFISAHARDDYVYAVGLIVAIACALFVMNMIKNAFDEAERR</sequence>
<keyword evidence="1" id="KW-0812">Transmembrane</keyword>
<organism evidence="2">
    <name type="scientific">uncultured Alphaproteobacteria bacterium</name>
    <dbReference type="NCBI Taxonomy" id="91750"/>
    <lineage>
        <taxon>Bacteria</taxon>
        <taxon>Pseudomonadati</taxon>
        <taxon>Pseudomonadota</taxon>
        <taxon>Alphaproteobacteria</taxon>
        <taxon>environmental samples</taxon>
    </lineage>
</organism>
<gene>
    <name evidence="2" type="ORF">KL86APRO_20556</name>
</gene>
<proteinExistence type="predicted"/>
<feature type="transmembrane region" description="Helical" evidence="1">
    <location>
        <begin position="31"/>
        <end position="51"/>
    </location>
</feature>
<feature type="transmembrane region" description="Helical" evidence="1">
    <location>
        <begin position="7"/>
        <end position="25"/>
    </location>
</feature>
<evidence type="ECO:0000313" key="2">
    <source>
        <dbReference type="EMBL" id="SBW12327.1"/>
    </source>
</evidence>
<accession>A0A212KKZ3</accession>
<protein>
    <submittedName>
        <fullName evidence="2">Uncharacterized protein</fullName>
    </submittedName>
</protein>
<keyword evidence="1" id="KW-0472">Membrane</keyword>
<dbReference type="AlphaFoldDB" id="A0A212KKZ3"/>
<reference evidence="2" key="1">
    <citation type="submission" date="2016-04" db="EMBL/GenBank/DDBJ databases">
        <authorList>
            <person name="Evans L.H."/>
            <person name="Alamgir A."/>
            <person name="Owens N."/>
            <person name="Weber N.D."/>
            <person name="Virtaneva K."/>
            <person name="Barbian K."/>
            <person name="Babar A."/>
            <person name="Rosenke K."/>
        </authorList>
    </citation>
    <scope>NUCLEOTIDE SEQUENCE</scope>
    <source>
        <strain evidence="2">86</strain>
    </source>
</reference>
<evidence type="ECO:0000256" key="1">
    <source>
        <dbReference type="SAM" id="Phobius"/>
    </source>
</evidence>